<sequence length="121" mass="13554">MSNLKYSNFSADNRLEVMSQNTYSGGVRVDPLPITAGQEITVFYSGMLNDSGADQVYLHTGYGQSDQWNSVNDHRMEKVGWGWAKVIPVEQSGNLHLCFHDSAQNWDNNAGVNWTFQVHNG</sequence>
<dbReference type="InterPro" id="IPR013783">
    <property type="entry name" value="Ig-like_fold"/>
</dbReference>
<dbReference type="KEGG" id="hcv:FTV88_1445"/>
<dbReference type="AlphaFoldDB" id="A0A5Q2N2T8"/>
<proteinExistence type="predicted"/>
<protein>
    <submittedName>
        <fullName evidence="2">Carbohydrate-binding protein</fullName>
    </submittedName>
</protein>
<dbReference type="RefSeq" id="WP_243137379.1">
    <property type="nucleotide sequence ID" value="NZ_CP045875.1"/>
</dbReference>
<accession>A0A5Q2N2T8</accession>
<evidence type="ECO:0000259" key="1">
    <source>
        <dbReference type="SMART" id="SM01066"/>
    </source>
</evidence>
<reference evidence="3" key="1">
    <citation type="submission" date="2019-11" db="EMBL/GenBank/DDBJ databases">
        <title>Genome sequence of Heliorestis convoluta strain HH, an alkaliphilic and minimalistic phototrophic bacterium from a soda lake in Egypt.</title>
        <authorList>
            <person name="Dewey E.D."/>
            <person name="Stokes L.M."/>
            <person name="Burchell B.M."/>
            <person name="Shaffer K.N."/>
            <person name="Huntington A.M."/>
            <person name="Baker J.M."/>
            <person name="Nadendla S."/>
            <person name="Giglio M.G."/>
            <person name="Touchman J.W."/>
            <person name="Blankenship R.E."/>
            <person name="Madigan M.T."/>
            <person name="Sattley W.M."/>
        </authorList>
    </citation>
    <scope>NUCLEOTIDE SEQUENCE [LARGE SCALE GENOMIC DNA]</scope>
    <source>
        <strain evidence="3">HH</strain>
    </source>
</reference>
<dbReference type="EMBL" id="CP045875">
    <property type="protein sequence ID" value="QGG47592.1"/>
    <property type="molecule type" value="Genomic_DNA"/>
</dbReference>
<name>A0A5Q2N2T8_9FIRM</name>
<dbReference type="Gene3D" id="2.60.40.10">
    <property type="entry name" value="Immunoglobulins"/>
    <property type="match status" value="1"/>
</dbReference>
<evidence type="ECO:0000313" key="2">
    <source>
        <dbReference type="EMBL" id="QGG47592.1"/>
    </source>
</evidence>
<dbReference type="GO" id="GO:2001070">
    <property type="term" value="F:starch binding"/>
    <property type="evidence" value="ECO:0007669"/>
    <property type="project" value="InterPro"/>
</dbReference>
<dbReference type="SMART" id="SM01066">
    <property type="entry name" value="CBM_25"/>
    <property type="match status" value="1"/>
</dbReference>
<gene>
    <name evidence="2" type="ORF">FTV88_1445</name>
</gene>
<dbReference type="Pfam" id="PF16760">
    <property type="entry name" value="CBM53"/>
    <property type="match status" value="1"/>
</dbReference>
<keyword evidence="3" id="KW-1185">Reference proteome</keyword>
<organism evidence="2 3">
    <name type="scientific">Heliorestis convoluta</name>
    <dbReference type="NCBI Taxonomy" id="356322"/>
    <lineage>
        <taxon>Bacteria</taxon>
        <taxon>Bacillati</taxon>
        <taxon>Bacillota</taxon>
        <taxon>Clostridia</taxon>
        <taxon>Eubacteriales</taxon>
        <taxon>Heliobacteriaceae</taxon>
        <taxon>Heliorestis</taxon>
    </lineage>
</organism>
<evidence type="ECO:0000313" key="3">
    <source>
        <dbReference type="Proteomes" id="UP000366051"/>
    </source>
</evidence>
<dbReference type="InterPro" id="IPR005085">
    <property type="entry name" value="CBM25"/>
</dbReference>
<dbReference type="Proteomes" id="UP000366051">
    <property type="component" value="Chromosome"/>
</dbReference>
<feature type="domain" description="Carbohydrate binding module family 25" evidence="1">
    <location>
        <begin position="37"/>
        <end position="119"/>
    </location>
</feature>